<dbReference type="InterPro" id="IPR001915">
    <property type="entry name" value="Peptidase_M48"/>
</dbReference>
<name>A0A930G045_9RHOO</name>
<evidence type="ECO:0000256" key="6">
    <source>
        <dbReference type="RuleBase" id="RU003983"/>
    </source>
</evidence>
<keyword evidence="1 6" id="KW-0645">Protease</keyword>
<keyword evidence="4 6" id="KW-0862">Zinc</keyword>
<dbReference type="AlphaFoldDB" id="A0A930G045"/>
<sequence>MNRSSLSDNATGRPIRPLLAAVLAAFTLGACSNTGNVASSADAEGLLKASAAAAQAVTLSDADVMQLADKSCAEMDGKAKLAPPKGKAAQRLARLVKGMPKEVEGVALNYKVYETKEINAWAMNNGCVRVYSGLMEKMNDNELRGVIGHEIGHVALGHSKKAMQVAYAAGAARQAAASAGNSAVAALSASEIGDLAEKLVNAQFSQAQETAADDYAFDLLTAAKMRRDGLVTAFEKLAKLGDNSSMLSSHPASSERAQHIRDRLAAEKTAGKLAKP</sequence>
<dbReference type="GO" id="GO:0004222">
    <property type="term" value="F:metalloendopeptidase activity"/>
    <property type="evidence" value="ECO:0007669"/>
    <property type="project" value="InterPro"/>
</dbReference>
<comment type="caution">
    <text evidence="9">The sequence shown here is derived from an EMBL/GenBank/DDBJ whole genome shotgun (WGS) entry which is preliminary data.</text>
</comment>
<evidence type="ECO:0000256" key="5">
    <source>
        <dbReference type="ARBA" id="ARBA00023049"/>
    </source>
</evidence>
<keyword evidence="3 6" id="KW-0378">Hydrolase</keyword>
<dbReference type="PANTHER" id="PTHR22726:SF8">
    <property type="entry name" value="METALLOPROTEASE YCAL"/>
    <property type="match status" value="1"/>
</dbReference>
<keyword evidence="5 6" id="KW-0482">Metalloprotease</keyword>
<evidence type="ECO:0000256" key="3">
    <source>
        <dbReference type="ARBA" id="ARBA00022801"/>
    </source>
</evidence>
<evidence type="ECO:0000256" key="1">
    <source>
        <dbReference type="ARBA" id="ARBA00022670"/>
    </source>
</evidence>
<evidence type="ECO:0000256" key="2">
    <source>
        <dbReference type="ARBA" id="ARBA00022723"/>
    </source>
</evidence>
<evidence type="ECO:0000256" key="4">
    <source>
        <dbReference type="ARBA" id="ARBA00022833"/>
    </source>
</evidence>
<evidence type="ECO:0000313" key="9">
    <source>
        <dbReference type="EMBL" id="MBF1165525.1"/>
    </source>
</evidence>
<dbReference type="Gene3D" id="3.30.2010.10">
    <property type="entry name" value="Metalloproteases ('zincins'), catalytic domain"/>
    <property type="match status" value="1"/>
</dbReference>
<dbReference type="Proteomes" id="UP000718593">
    <property type="component" value="Unassembled WGS sequence"/>
</dbReference>
<organism evidence="9 10">
    <name type="scientific">Dechloromonas agitata</name>
    <dbReference type="NCBI Taxonomy" id="73030"/>
    <lineage>
        <taxon>Bacteria</taxon>
        <taxon>Pseudomonadati</taxon>
        <taxon>Pseudomonadota</taxon>
        <taxon>Betaproteobacteria</taxon>
        <taxon>Rhodocyclales</taxon>
        <taxon>Azonexaceae</taxon>
        <taxon>Dechloromonas</taxon>
    </lineage>
</organism>
<gene>
    <name evidence="9" type="ORF">HXL68_10835</name>
</gene>
<dbReference type="PANTHER" id="PTHR22726">
    <property type="entry name" value="METALLOENDOPEPTIDASE OMA1"/>
    <property type="match status" value="1"/>
</dbReference>
<feature type="region of interest" description="Disordered" evidence="7">
    <location>
        <begin position="244"/>
        <end position="276"/>
    </location>
</feature>
<evidence type="ECO:0000313" key="10">
    <source>
        <dbReference type="Proteomes" id="UP000718593"/>
    </source>
</evidence>
<keyword evidence="2" id="KW-0479">Metal-binding</keyword>
<dbReference type="GO" id="GO:0016020">
    <property type="term" value="C:membrane"/>
    <property type="evidence" value="ECO:0007669"/>
    <property type="project" value="TreeGrafter"/>
</dbReference>
<dbReference type="GO" id="GO:0051603">
    <property type="term" value="P:proteolysis involved in protein catabolic process"/>
    <property type="evidence" value="ECO:0007669"/>
    <property type="project" value="TreeGrafter"/>
</dbReference>
<protein>
    <submittedName>
        <fullName evidence="9">M48 family metalloprotease</fullName>
    </submittedName>
</protein>
<evidence type="ECO:0000256" key="7">
    <source>
        <dbReference type="SAM" id="MobiDB-lite"/>
    </source>
</evidence>
<reference evidence="9" key="1">
    <citation type="submission" date="2020-04" db="EMBL/GenBank/DDBJ databases">
        <title>Deep metagenomics examines the oral microbiome during advanced dental caries in children, revealing novel taxa and co-occurrences with host molecules.</title>
        <authorList>
            <person name="Baker J.L."/>
            <person name="Morton J.T."/>
            <person name="Dinis M."/>
            <person name="Alvarez R."/>
            <person name="Tran N.C."/>
            <person name="Knight R."/>
            <person name="Edlund A."/>
        </authorList>
    </citation>
    <scope>NUCLEOTIDE SEQUENCE</scope>
    <source>
        <strain evidence="9">JCVI_32_bin.24</strain>
    </source>
</reference>
<dbReference type="Pfam" id="PF01435">
    <property type="entry name" value="Peptidase_M48"/>
    <property type="match status" value="1"/>
</dbReference>
<dbReference type="InterPro" id="IPR051156">
    <property type="entry name" value="Mito/Outer_Membr_Metalloprot"/>
</dbReference>
<comment type="similarity">
    <text evidence="6">Belongs to the peptidase M48 family.</text>
</comment>
<proteinExistence type="inferred from homology"/>
<evidence type="ECO:0000259" key="8">
    <source>
        <dbReference type="Pfam" id="PF01435"/>
    </source>
</evidence>
<dbReference type="EMBL" id="JABZMI010000222">
    <property type="protein sequence ID" value="MBF1165525.1"/>
    <property type="molecule type" value="Genomic_DNA"/>
</dbReference>
<dbReference type="GO" id="GO:0046872">
    <property type="term" value="F:metal ion binding"/>
    <property type="evidence" value="ECO:0007669"/>
    <property type="project" value="UniProtKB-KW"/>
</dbReference>
<comment type="cofactor">
    <cofactor evidence="6">
        <name>Zn(2+)</name>
        <dbReference type="ChEBI" id="CHEBI:29105"/>
    </cofactor>
    <text evidence="6">Binds 1 zinc ion per subunit.</text>
</comment>
<dbReference type="PROSITE" id="PS51257">
    <property type="entry name" value="PROKAR_LIPOPROTEIN"/>
    <property type="match status" value="1"/>
</dbReference>
<accession>A0A930G045</accession>
<feature type="compositionally biased region" description="Basic and acidic residues" evidence="7">
    <location>
        <begin position="256"/>
        <end position="270"/>
    </location>
</feature>
<feature type="domain" description="Peptidase M48" evidence="8">
    <location>
        <begin position="90"/>
        <end position="263"/>
    </location>
</feature>